<dbReference type="EMBL" id="JAMKOV010000019">
    <property type="protein sequence ID" value="KAI8036472.1"/>
    <property type="molecule type" value="Genomic_DNA"/>
</dbReference>
<reference evidence="1" key="1">
    <citation type="journal article" date="2023" name="Genome Biol. Evol.">
        <title>Long-read-based Genome Assembly of Drosophila gunungcola Reveals Fewer Chemosensory Genes in Flower-breeding Species.</title>
        <authorList>
            <person name="Negi A."/>
            <person name="Liao B.Y."/>
            <person name="Yeh S.D."/>
        </authorList>
    </citation>
    <scope>NUCLEOTIDE SEQUENCE</scope>
    <source>
        <strain evidence="1">Sukarami</strain>
    </source>
</reference>
<evidence type="ECO:0000313" key="2">
    <source>
        <dbReference type="Proteomes" id="UP001059596"/>
    </source>
</evidence>
<name>A0A9Q0BLD3_9MUSC</name>
<comment type="caution">
    <text evidence="1">The sequence shown here is derived from an EMBL/GenBank/DDBJ whole genome shotgun (WGS) entry which is preliminary data.</text>
</comment>
<keyword evidence="2" id="KW-1185">Reference proteome</keyword>
<dbReference type="AlphaFoldDB" id="A0A9Q0BLD3"/>
<sequence length="96" mass="10870">SAHSRLKVVAKKLRRPIYTGKNSLSAYYNSCTSYGSKEKKSRLSKKAIGYTEQQGCNIVFLCVSTPATPFGDACIQQTIKEAYLHKFKFETQHFLK</sequence>
<protein>
    <submittedName>
        <fullName evidence="1">Uncharacterized protein</fullName>
    </submittedName>
</protein>
<accession>A0A9Q0BLD3</accession>
<feature type="non-terminal residue" evidence="1">
    <location>
        <position position="96"/>
    </location>
</feature>
<dbReference type="Proteomes" id="UP001059596">
    <property type="component" value="Unassembled WGS sequence"/>
</dbReference>
<evidence type="ECO:0000313" key="1">
    <source>
        <dbReference type="EMBL" id="KAI8036472.1"/>
    </source>
</evidence>
<organism evidence="1 2">
    <name type="scientific">Drosophila gunungcola</name>
    <name type="common">fruit fly</name>
    <dbReference type="NCBI Taxonomy" id="103775"/>
    <lineage>
        <taxon>Eukaryota</taxon>
        <taxon>Metazoa</taxon>
        <taxon>Ecdysozoa</taxon>
        <taxon>Arthropoda</taxon>
        <taxon>Hexapoda</taxon>
        <taxon>Insecta</taxon>
        <taxon>Pterygota</taxon>
        <taxon>Neoptera</taxon>
        <taxon>Endopterygota</taxon>
        <taxon>Diptera</taxon>
        <taxon>Brachycera</taxon>
        <taxon>Muscomorpha</taxon>
        <taxon>Ephydroidea</taxon>
        <taxon>Drosophilidae</taxon>
        <taxon>Drosophila</taxon>
        <taxon>Sophophora</taxon>
    </lineage>
</organism>
<gene>
    <name evidence="1" type="ORF">M5D96_010778</name>
</gene>
<proteinExistence type="predicted"/>